<evidence type="ECO:0000313" key="2">
    <source>
        <dbReference type="Proteomes" id="UP001054252"/>
    </source>
</evidence>
<gene>
    <name evidence="1" type="ORF">SLEP1_g59224</name>
</gene>
<accession>A0AAV5MVA1</accession>
<proteinExistence type="predicted"/>
<name>A0AAV5MVA1_9ROSI</name>
<evidence type="ECO:0000313" key="1">
    <source>
        <dbReference type="EMBL" id="GKV52651.1"/>
    </source>
</evidence>
<protein>
    <submittedName>
        <fullName evidence="1">Uncharacterized protein</fullName>
    </submittedName>
</protein>
<sequence length="145" mass="16472">MFIAKTNEKHFEAAASYIEVRFKNNYSKAAAFIEWCMVDEIAILLRYSLVQGNSDFLEYVLARTDVDTLGSFPYEPPPPLATLPPIKRNEGHETEKEVCGEIYKAELPGSNGKMIVIKNIIQPSKEAMELTEEDSKLLNKKMQQI</sequence>
<comment type="caution">
    <text evidence="1">The sequence shown here is derived from an EMBL/GenBank/DDBJ whole genome shotgun (WGS) entry which is preliminary data.</text>
</comment>
<dbReference type="EMBL" id="BPVZ01000795">
    <property type="protein sequence ID" value="GKV52651.1"/>
    <property type="molecule type" value="Genomic_DNA"/>
</dbReference>
<keyword evidence="2" id="KW-1185">Reference proteome</keyword>
<reference evidence="1 2" key="1">
    <citation type="journal article" date="2021" name="Commun. Biol.">
        <title>The genome of Shorea leprosula (Dipterocarpaceae) highlights the ecological relevance of drought in aseasonal tropical rainforests.</title>
        <authorList>
            <person name="Ng K.K.S."/>
            <person name="Kobayashi M.J."/>
            <person name="Fawcett J.A."/>
            <person name="Hatakeyama M."/>
            <person name="Paape T."/>
            <person name="Ng C.H."/>
            <person name="Ang C.C."/>
            <person name="Tnah L.H."/>
            <person name="Lee C.T."/>
            <person name="Nishiyama T."/>
            <person name="Sese J."/>
            <person name="O'Brien M.J."/>
            <person name="Copetti D."/>
            <person name="Mohd Noor M.I."/>
            <person name="Ong R.C."/>
            <person name="Putra M."/>
            <person name="Sireger I.Z."/>
            <person name="Indrioko S."/>
            <person name="Kosugi Y."/>
            <person name="Izuno A."/>
            <person name="Isagi Y."/>
            <person name="Lee S.L."/>
            <person name="Shimizu K.K."/>
        </authorList>
    </citation>
    <scope>NUCLEOTIDE SEQUENCE [LARGE SCALE GENOMIC DNA]</scope>
    <source>
        <strain evidence="1">214</strain>
    </source>
</reference>
<dbReference type="Proteomes" id="UP001054252">
    <property type="component" value="Unassembled WGS sequence"/>
</dbReference>
<organism evidence="1 2">
    <name type="scientific">Rubroshorea leprosula</name>
    <dbReference type="NCBI Taxonomy" id="152421"/>
    <lineage>
        <taxon>Eukaryota</taxon>
        <taxon>Viridiplantae</taxon>
        <taxon>Streptophyta</taxon>
        <taxon>Embryophyta</taxon>
        <taxon>Tracheophyta</taxon>
        <taxon>Spermatophyta</taxon>
        <taxon>Magnoliopsida</taxon>
        <taxon>eudicotyledons</taxon>
        <taxon>Gunneridae</taxon>
        <taxon>Pentapetalae</taxon>
        <taxon>rosids</taxon>
        <taxon>malvids</taxon>
        <taxon>Malvales</taxon>
        <taxon>Dipterocarpaceae</taxon>
        <taxon>Rubroshorea</taxon>
    </lineage>
</organism>
<dbReference type="AlphaFoldDB" id="A0AAV5MVA1"/>